<keyword evidence="1" id="KW-0812">Transmembrane</keyword>
<feature type="transmembrane region" description="Helical" evidence="1">
    <location>
        <begin position="67"/>
        <end position="84"/>
    </location>
</feature>
<keyword evidence="1" id="KW-1133">Transmembrane helix</keyword>
<reference evidence="2 3" key="1">
    <citation type="submission" date="2017-09" db="EMBL/GenBank/DDBJ databases">
        <authorList>
            <person name="Ehlers B."/>
            <person name="Leendertz F.H."/>
        </authorList>
    </citation>
    <scope>NUCLEOTIDE SEQUENCE [LARGE SCALE GENOMIC DNA]</scope>
    <source>
        <strain evidence="2 3">DJ-1</strain>
    </source>
</reference>
<protein>
    <submittedName>
        <fullName evidence="2">Uncharacterized protein</fullName>
    </submittedName>
</protein>
<dbReference type="AlphaFoldDB" id="A0A2A3LVS8"/>
<gene>
    <name evidence="2" type="ORF">CMV24_29770</name>
</gene>
<sequence>MNQLTYVLLAAAALYFFFATLLKSAGALSSANFRIGGTKVPVLPGILVFWLIALVVWAIFDAFGVRVIAFTALVAIEAVAFFSLERGEAASDNAFLWLLKAFTLGGLFIVALTMFAA</sequence>
<evidence type="ECO:0000256" key="1">
    <source>
        <dbReference type="SAM" id="Phobius"/>
    </source>
</evidence>
<feature type="transmembrane region" description="Helical" evidence="1">
    <location>
        <begin position="96"/>
        <end position="116"/>
    </location>
</feature>
<evidence type="ECO:0000313" key="3">
    <source>
        <dbReference type="Proteomes" id="UP000218102"/>
    </source>
</evidence>
<dbReference type="Proteomes" id="UP000218102">
    <property type="component" value="Unassembled WGS sequence"/>
</dbReference>
<dbReference type="EMBL" id="NTME01000076">
    <property type="protein sequence ID" value="PBJ91947.1"/>
    <property type="molecule type" value="Genomic_DNA"/>
</dbReference>
<feature type="transmembrane region" description="Helical" evidence="1">
    <location>
        <begin position="43"/>
        <end position="60"/>
    </location>
</feature>
<accession>A0A2A3LVS8</accession>
<comment type="caution">
    <text evidence="2">The sequence shown here is derived from an EMBL/GenBank/DDBJ whole genome shotgun (WGS) entry which is preliminary data.</text>
</comment>
<dbReference type="RefSeq" id="WP_060495099.1">
    <property type="nucleotide sequence ID" value="NZ_NTME01000076.1"/>
</dbReference>
<evidence type="ECO:0000313" key="2">
    <source>
        <dbReference type="EMBL" id="PBJ91947.1"/>
    </source>
</evidence>
<proteinExistence type="predicted"/>
<keyword evidence="1" id="KW-0472">Membrane</keyword>
<organism evidence="2 3">
    <name type="scientific">Pseudomonas plecoglossicida</name>
    <dbReference type="NCBI Taxonomy" id="70775"/>
    <lineage>
        <taxon>Bacteria</taxon>
        <taxon>Pseudomonadati</taxon>
        <taxon>Pseudomonadota</taxon>
        <taxon>Gammaproteobacteria</taxon>
        <taxon>Pseudomonadales</taxon>
        <taxon>Pseudomonadaceae</taxon>
        <taxon>Pseudomonas</taxon>
    </lineage>
</organism>
<name>A0A2A3LVS8_PSEDL</name>